<dbReference type="Pfam" id="PF06439">
    <property type="entry name" value="3keto-disac_hyd"/>
    <property type="match status" value="1"/>
</dbReference>
<evidence type="ECO:0000313" key="3">
    <source>
        <dbReference type="Proteomes" id="UP001168528"/>
    </source>
</evidence>
<proteinExistence type="predicted"/>
<name>A0ABT8R7S7_9BACT</name>
<dbReference type="Gene3D" id="2.60.120.560">
    <property type="entry name" value="Exo-inulinase, domain 1"/>
    <property type="match status" value="1"/>
</dbReference>
<feature type="domain" description="3-keto-alpha-glucoside-1,2-lyase/3-keto-2-hydroxy-glucal hydratase" evidence="1">
    <location>
        <begin position="22"/>
        <end position="221"/>
    </location>
</feature>
<sequence>MTNPEQAAAKDNELTAAEKKAGWKLLFDGKSLQGWRNYLKQDVSPKWKVQEGAIVLTEGGAGDLVTAEEYGDFELELEWKIAEGGNSGIMYHVHEDPKFKATYATGPEVQVLDDERHPDAKQGKNGNRVAGSLYDMLPPTKKATKPAGQWNKVKIVIKDGKAEHYMNGTKVVEYPTKGAAWEKMVEDSKFKGWEGFGKYDKGHIALQDHGDKVMYKNIKIRPL</sequence>
<reference evidence="2" key="1">
    <citation type="submission" date="2023-07" db="EMBL/GenBank/DDBJ databases">
        <title>The genome sequence of Rhodocytophaga aerolata KACC 12507.</title>
        <authorList>
            <person name="Zhang X."/>
        </authorList>
    </citation>
    <scope>NUCLEOTIDE SEQUENCE</scope>
    <source>
        <strain evidence="2">KACC 12507</strain>
    </source>
</reference>
<dbReference type="RefSeq" id="WP_302039066.1">
    <property type="nucleotide sequence ID" value="NZ_JAUKPO010000010.1"/>
</dbReference>
<gene>
    <name evidence="2" type="ORF">Q0590_17910</name>
</gene>
<dbReference type="InterPro" id="IPR010496">
    <property type="entry name" value="AL/BT2_dom"/>
</dbReference>
<dbReference type="Proteomes" id="UP001168528">
    <property type="component" value="Unassembled WGS sequence"/>
</dbReference>
<protein>
    <submittedName>
        <fullName evidence="2">DUF1080 domain-containing protein</fullName>
    </submittedName>
</protein>
<keyword evidence="3" id="KW-1185">Reference proteome</keyword>
<organism evidence="2 3">
    <name type="scientific">Rhodocytophaga aerolata</name>
    <dbReference type="NCBI Taxonomy" id="455078"/>
    <lineage>
        <taxon>Bacteria</taxon>
        <taxon>Pseudomonadati</taxon>
        <taxon>Bacteroidota</taxon>
        <taxon>Cytophagia</taxon>
        <taxon>Cytophagales</taxon>
        <taxon>Rhodocytophagaceae</taxon>
        <taxon>Rhodocytophaga</taxon>
    </lineage>
</organism>
<evidence type="ECO:0000313" key="2">
    <source>
        <dbReference type="EMBL" id="MDO1448154.1"/>
    </source>
</evidence>
<dbReference type="EMBL" id="JAUKPO010000010">
    <property type="protein sequence ID" value="MDO1448154.1"/>
    <property type="molecule type" value="Genomic_DNA"/>
</dbReference>
<evidence type="ECO:0000259" key="1">
    <source>
        <dbReference type="Pfam" id="PF06439"/>
    </source>
</evidence>
<accession>A0ABT8R7S7</accession>
<comment type="caution">
    <text evidence="2">The sequence shown here is derived from an EMBL/GenBank/DDBJ whole genome shotgun (WGS) entry which is preliminary data.</text>
</comment>